<sequence>MKSVTAAWSGVGYKLLYAVFMVVVAVVETDAWGQEARVDWFIAIYTFNGIEGPDFIDIGFGEDDRLYIPAAPIFVQAEGTAEVDGVASLFVENKATGNRLLVDLVAETVTVNGDTRQLRPDEARVQYDQIFVSDALLSDVFDLEFRFESLGQFLEITANRPWPRDLRVARERRWRMMGIATPNEIPPDITELQRQALGRTLRGDLDINTATGTTGDLSRNHNLRLVNEAAWLTNQLFLSGSDDDLLSSARIESGRRDPRGGIFGFEDLYEFRVGDVSGLSVPLAGGTGGGRGVRVLAEPLDRPQQFDTTVFQGDAPPGWDAELLINGRLFDFVRIGEDGRFRFEDIPLGFGQNVLTVKLYGPDGEEREIVRDESLGGSIVPPGETWWSAAFVESGRSVFSPNGSSKEGPLTGSFRVDRSLFGVTGLSLQGARVPFPAASPELDPLHTEDYLGIGLDPQVPGPVRLAGNMTQSISGGRAYSFRGAAELGFTTLSVSREQYGDDFFSPSTGVGKNALESRTRIGTSLPLGFGAFSLGRIGVRLSLDEARDGSQSLVERYRYNQSLGLISLQHRLDRRTSETQDGMESAPSGDYRVVTGWRQDGFSLRGEARWRAFPEWEYASTQLSGTWRPDLDNTFRATVSGSQGNTSFSLGYDRRWRFDLYSLGFGVSANDAGEVNAGLNLRSSFDYTPDEGVSFFAEQYGTRGRARIRVLERGPDGELVPVPGVRLRVDEEPVEAFTDAEGEIVLRDLPVNRGVDIAVDESTLPDFFYAPVNPRQQVWPRPGVTVPLDVIIADTLVLTGRVLVEDENGNPRGVGNTRVQVLDEQGRVYAETVTLADGYYSFETLPYGDWAVRVAPGQSGTAGRLPDAAYPLEALYGELEVAGHDLRFTRRGAPMFDTATMVAGVPFGDRAPIEIEGTVPEASGVDGWRVVVGAIAAEAAQSVVNAARELGERVASQPLIRNDEPLQRLTTGPYPSFEVAELARDDIAGVLPGLSPFVRPPRQPGIPATEMPVVDLPEPAYAQDAEAAVEGWNLYIGLREGGPGAESVREVLEGLGEPIIAEVLGGDELAQERFITGPYGNAAAADAARRRVADALPELSPFVRPPARPGVAPAPEVRAQYAVQVGAVGQLTDAFALQDELQAAGFDVFLVDSRVGGRDLIQVRVGPVAGRAAAEALAGRVRERLGQRALVVVQP</sequence>
<dbReference type="InterPro" id="IPR036680">
    <property type="entry name" value="SPOR-like_sf"/>
</dbReference>
<dbReference type="InterPro" id="IPR007730">
    <property type="entry name" value="SPOR-like_dom"/>
</dbReference>
<accession>A0ABV3RX94</accession>
<organism evidence="2 3">
    <name type="scientific">Spiribacter roseus</name>
    <dbReference type="NCBI Taxonomy" id="1855875"/>
    <lineage>
        <taxon>Bacteria</taxon>
        <taxon>Pseudomonadati</taxon>
        <taxon>Pseudomonadota</taxon>
        <taxon>Gammaproteobacteria</taxon>
        <taxon>Chromatiales</taxon>
        <taxon>Ectothiorhodospiraceae</taxon>
        <taxon>Spiribacter</taxon>
    </lineage>
</organism>
<dbReference type="Gene3D" id="3.30.70.1070">
    <property type="entry name" value="Sporulation related repeat"/>
    <property type="match status" value="1"/>
</dbReference>
<reference evidence="2 3" key="1">
    <citation type="submission" date="2024-02" db="EMBL/GenBank/DDBJ databases">
        <title>New especies of Spiribacter isolated from saline water.</title>
        <authorList>
            <person name="Leon M.J."/>
            <person name="De La Haba R."/>
            <person name="Sanchez-Porro C."/>
            <person name="Ventosa A."/>
        </authorList>
    </citation>
    <scope>NUCLEOTIDE SEQUENCE [LARGE SCALE GENOMIC DNA]</scope>
    <source>
        <strain evidence="3">ag22IC6-196</strain>
    </source>
</reference>
<dbReference type="RefSeq" id="WP_367951317.1">
    <property type="nucleotide sequence ID" value="NZ_JBAKFG010000001.1"/>
</dbReference>
<dbReference type="SUPFAM" id="SSF117074">
    <property type="entry name" value="Hypothetical protein PA1324"/>
    <property type="match status" value="1"/>
</dbReference>
<gene>
    <name evidence="2" type="ORF">V6X51_04815</name>
</gene>
<feature type="domain" description="SPOR" evidence="1">
    <location>
        <begin position="1115"/>
        <end position="1194"/>
    </location>
</feature>
<dbReference type="SUPFAM" id="SSF110997">
    <property type="entry name" value="Sporulation related repeat"/>
    <property type="match status" value="1"/>
</dbReference>
<dbReference type="EMBL" id="JBAKFG010000001">
    <property type="protein sequence ID" value="MEX0372754.1"/>
    <property type="molecule type" value="Genomic_DNA"/>
</dbReference>
<protein>
    <submittedName>
        <fullName evidence="2">SPOR domain-containing protein</fullName>
    </submittedName>
</protein>
<comment type="caution">
    <text evidence="2">The sequence shown here is derived from an EMBL/GenBank/DDBJ whole genome shotgun (WGS) entry which is preliminary data.</text>
</comment>
<dbReference type="PROSITE" id="PS51724">
    <property type="entry name" value="SPOR"/>
    <property type="match status" value="1"/>
</dbReference>
<dbReference type="Proteomes" id="UP001556636">
    <property type="component" value="Unassembled WGS sequence"/>
</dbReference>
<keyword evidence="3" id="KW-1185">Reference proteome</keyword>
<dbReference type="InterPro" id="IPR013783">
    <property type="entry name" value="Ig-like_fold"/>
</dbReference>
<proteinExistence type="predicted"/>
<evidence type="ECO:0000313" key="2">
    <source>
        <dbReference type="EMBL" id="MEX0372754.1"/>
    </source>
</evidence>
<name>A0ABV3RX94_9GAMM</name>
<dbReference type="Gene3D" id="2.60.40.10">
    <property type="entry name" value="Immunoglobulins"/>
    <property type="match status" value="1"/>
</dbReference>
<dbReference type="Pfam" id="PF05036">
    <property type="entry name" value="SPOR"/>
    <property type="match status" value="1"/>
</dbReference>
<evidence type="ECO:0000259" key="1">
    <source>
        <dbReference type="PROSITE" id="PS51724"/>
    </source>
</evidence>
<evidence type="ECO:0000313" key="3">
    <source>
        <dbReference type="Proteomes" id="UP001556636"/>
    </source>
</evidence>